<organism evidence="3 4">
    <name type="scientific">Clitoria ternatea</name>
    <name type="common">Butterfly pea</name>
    <dbReference type="NCBI Taxonomy" id="43366"/>
    <lineage>
        <taxon>Eukaryota</taxon>
        <taxon>Viridiplantae</taxon>
        <taxon>Streptophyta</taxon>
        <taxon>Embryophyta</taxon>
        <taxon>Tracheophyta</taxon>
        <taxon>Spermatophyta</taxon>
        <taxon>Magnoliopsida</taxon>
        <taxon>eudicotyledons</taxon>
        <taxon>Gunneridae</taxon>
        <taxon>Pentapetalae</taxon>
        <taxon>rosids</taxon>
        <taxon>fabids</taxon>
        <taxon>Fabales</taxon>
        <taxon>Fabaceae</taxon>
        <taxon>Papilionoideae</taxon>
        <taxon>50 kb inversion clade</taxon>
        <taxon>NPAAA clade</taxon>
        <taxon>indigoferoid/millettioid clade</taxon>
        <taxon>Phaseoleae</taxon>
        <taxon>Clitoria</taxon>
    </lineage>
</organism>
<feature type="compositionally biased region" description="Pro residues" evidence="1">
    <location>
        <begin position="90"/>
        <end position="102"/>
    </location>
</feature>
<keyword evidence="2" id="KW-0812">Transmembrane</keyword>
<dbReference type="EMBL" id="JAYKXN010000003">
    <property type="protein sequence ID" value="KAK7304118.1"/>
    <property type="molecule type" value="Genomic_DNA"/>
</dbReference>
<keyword evidence="2" id="KW-1133">Transmembrane helix</keyword>
<comment type="caution">
    <text evidence="3">The sequence shown here is derived from an EMBL/GenBank/DDBJ whole genome shotgun (WGS) entry which is preliminary data.</text>
</comment>
<name>A0AAN9JRZ0_CLITE</name>
<evidence type="ECO:0000313" key="3">
    <source>
        <dbReference type="EMBL" id="KAK7304118.1"/>
    </source>
</evidence>
<proteinExistence type="predicted"/>
<evidence type="ECO:0000256" key="2">
    <source>
        <dbReference type="SAM" id="Phobius"/>
    </source>
</evidence>
<keyword evidence="2" id="KW-0472">Membrane</keyword>
<keyword evidence="4" id="KW-1185">Reference proteome</keyword>
<dbReference type="Proteomes" id="UP001359559">
    <property type="component" value="Unassembled WGS sequence"/>
</dbReference>
<evidence type="ECO:0000313" key="4">
    <source>
        <dbReference type="Proteomes" id="UP001359559"/>
    </source>
</evidence>
<accession>A0AAN9JRZ0</accession>
<evidence type="ECO:0000256" key="1">
    <source>
        <dbReference type="SAM" id="MobiDB-lite"/>
    </source>
</evidence>
<feature type="region of interest" description="Disordered" evidence="1">
    <location>
        <begin position="71"/>
        <end position="108"/>
    </location>
</feature>
<reference evidence="3 4" key="1">
    <citation type="submission" date="2024-01" db="EMBL/GenBank/DDBJ databases">
        <title>The genomes of 5 underutilized Papilionoideae crops provide insights into root nodulation and disease resistance.</title>
        <authorList>
            <person name="Yuan L."/>
        </authorList>
    </citation>
    <scope>NUCLEOTIDE SEQUENCE [LARGE SCALE GENOMIC DNA]</scope>
    <source>
        <strain evidence="3">LY-2023</strain>
        <tissue evidence="3">Leaf</tissue>
    </source>
</reference>
<feature type="transmembrane region" description="Helical" evidence="2">
    <location>
        <begin position="36"/>
        <end position="56"/>
    </location>
</feature>
<gene>
    <name evidence="3" type="ORF">RJT34_15179</name>
</gene>
<sequence>MELNRGHCYYKSTCVVLSVLDLITILKRKERNAPKMFSFSIKVFFLLGFMFTLSMAQPQLQEAPLRKLLSQPPQTPSIGDCKIPQNCIPNGPPSIPPTPGRPPQKKTQ</sequence>
<protein>
    <submittedName>
        <fullName evidence="3">Uncharacterized protein</fullName>
    </submittedName>
</protein>
<dbReference type="AlphaFoldDB" id="A0AAN9JRZ0"/>